<keyword evidence="9" id="KW-1185">Reference proteome</keyword>
<evidence type="ECO:0000256" key="1">
    <source>
        <dbReference type="ARBA" id="ARBA00003534"/>
    </source>
</evidence>
<feature type="compositionally biased region" description="Low complexity" evidence="7">
    <location>
        <begin position="1"/>
        <end position="38"/>
    </location>
</feature>
<evidence type="ECO:0000256" key="3">
    <source>
        <dbReference type="ARBA" id="ARBA00005784"/>
    </source>
</evidence>
<dbReference type="EMBL" id="JAVXUP010002390">
    <property type="protein sequence ID" value="KAK3003615.1"/>
    <property type="molecule type" value="Genomic_DNA"/>
</dbReference>
<dbReference type="InterPro" id="IPR004963">
    <property type="entry name" value="PAE/NOTUM"/>
</dbReference>
<keyword evidence="4 6" id="KW-0134">Cell wall</keyword>
<dbReference type="GO" id="GO:0009505">
    <property type="term" value="C:plant-type cell wall"/>
    <property type="evidence" value="ECO:0007669"/>
    <property type="project" value="TreeGrafter"/>
</dbReference>
<evidence type="ECO:0000256" key="5">
    <source>
        <dbReference type="ARBA" id="ARBA00023316"/>
    </source>
</evidence>
<evidence type="ECO:0000313" key="8">
    <source>
        <dbReference type="EMBL" id="KAK3003615.1"/>
    </source>
</evidence>
<dbReference type="Proteomes" id="UP001188597">
    <property type="component" value="Unassembled WGS sequence"/>
</dbReference>
<feature type="region of interest" description="Disordered" evidence="7">
    <location>
        <begin position="1"/>
        <end position="42"/>
    </location>
</feature>
<comment type="caution">
    <text evidence="8">The sequence shown here is derived from an EMBL/GenBank/DDBJ whole genome shotgun (WGS) entry which is preliminary data.</text>
</comment>
<sequence length="463" mass="49748">MPLRCPAAALPSSSPSFPPSLSRSMSSSSGRSSLGAKSNKNKINKAAEDTGVNVTIVEKAVATGAVCLDGTPPAYHFDKGAGDGANSWLVHLEIFMIGIGSSYDTAMNHRSQEKRKKSIRVGVEKNKVTDEVQIGGGSGDLTRAKAQQREGHYCCRSIDRSEPRSAVKDVEMATTAVIENRQRRGDVDTVGATVHGDDGVVRCGSGRGRHRWLDDGVRDGHDSRRRGSDAMEEMQTAAEVATNLHFGGATIFQAVMQASNALLTGCSAGGLASILHCDNFRDLMPATSRRSAANLPPSCTSKMEPTLVRVHNNIGQIGYLFIKRTVYKLSLCPLPIYGWKEMGAMVPPSNGKTLGFKPETSSCSVAELGLKKVKLGMDGTGDKNSGASDSQQLLKEKHPGTTQGVLCPTRKEENDELHVIHHQHYHPDSCQGMGLTQEHQLLPVVRIQVAALKRRLTDVTALS</sequence>
<dbReference type="GO" id="GO:0071555">
    <property type="term" value="P:cell wall organization"/>
    <property type="evidence" value="ECO:0007669"/>
    <property type="project" value="UniProtKB-KW"/>
</dbReference>
<keyword evidence="6" id="KW-0378">Hydrolase</keyword>
<evidence type="ECO:0000256" key="2">
    <source>
        <dbReference type="ARBA" id="ARBA00004191"/>
    </source>
</evidence>
<keyword evidence="5 6" id="KW-0961">Cell wall biogenesis/degradation</keyword>
<proteinExistence type="inferred from homology"/>
<dbReference type="PANTHER" id="PTHR21562:SF93">
    <property type="entry name" value="PECTIN ACETYLESTERASE 8"/>
    <property type="match status" value="1"/>
</dbReference>
<protein>
    <recommendedName>
        <fullName evidence="6">Pectin acetylesterase</fullName>
        <ecNumber evidence="6">3.1.1.-</ecNumber>
    </recommendedName>
</protein>
<dbReference type="GO" id="GO:0052793">
    <property type="term" value="F:pectin acetylesterase activity"/>
    <property type="evidence" value="ECO:0007669"/>
    <property type="project" value="TreeGrafter"/>
</dbReference>
<comment type="subcellular location">
    <subcellularLocation>
        <location evidence="2 6">Secreted</location>
        <location evidence="2 6">Cell wall</location>
    </subcellularLocation>
</comment>
<accession>A0AA89AIP4</accession>
<evidence type="ECO:0000313" key="9">
    <source>
        <dbReference type="Proteomes" id="UP001188597"/>
    </source>
</evidence>
<dbReference type="Pfam" id="PF03283">
    <property type="entry name" value="PAE"/>
    <property type="match status" value="2"/>
</dbReference>
<reference evidence="8" key="1">
    <citation type="submission" date="2022-12" db="EMBL/GenBank/DDBJ databases">
        <title>Draft genome assemblies for two species of Escallonia (Escalloniales).</title>
        <authorList>
            <person name="Chanderbali A."/>
            <person name="Dervinis C."/>
            <person name="Anghel I."/>
            <person name="Soltis D."/>
            <person name="Soltis P."/>
            <person name="Zapata F."/>
        </authorList>
    </citation>
    <scope>NUCLEOTIDE SEQUENCE</scope>
    <source>
        <strain evidence="8">UCBG64.0493</strain>
        <tissue evidence="8">Leaf</tissue>
    </source>
</reference>
<gene>
    <name evidence="8" type="ORF">RJ639_019737</name>
</gene>
<comment type="similarity">
    <text evidence="3 6">Belongs to the pectinacetylesterase family.</text>
</comment>
<name>A0AA89AIP4_9ASTE</name>
<dbReference type="EC" id="3.1.1.-" evidence="6"/>
<organism evidence="8 9">
    <name type="scientific">Escallonia herrerae</name>
    <dbReference type="NCBI Taxonomy" id="1293975"/>
    <lineage>
        <taxon>Eukaryota</taxon>
        <taxon>Viridiplantae</taxon>
        <taxon>Streptophyta</taxon>
        <taxon>Embryophyta</taxon>
        <taxon>Tracheophyta</taxon>
        <taxon>Spermatophyta</taxon>
        <taxon>Magnoliopsida</taxon>
        <taxon>eudicotyledons</taxon>
        <taxon>Gunneridae</taxon>
        <taxon>Pentapetalae</taxon>
        <taxon>asterids</taxon>
        <taxon>campanulids</taxon>
        <taxon>Escalloniales</taxon>
        <taxon>Escalloniaceae</taxon>
        <taxon>Escallonia</taxon>
    </lineage>
</organism>
<feature type="region of interest" description="Disordered" evidence="7">
    <location>
        <begin position="379"/>
        <end position="405"/>
    </location>
</feature>
<feature type="compositionally biased region" description="Polar residues" evidence="7">
    <location>
        <begin position="382"/>
        <end position="393"/>
    </location>
</feature>
<dbReference type="AlphaFoldDB" id="A0AA89AIP4"/>
<evidence type="ECO:0000256" key="7">
    <source>
        <dbReference type="SAM" id="MobiDB-lite"/>
    </source>
</evidence>
<evidence type="ECO:0000256" key="6">
    <source>
        <dbReference type="RuleBase" id="RU363114"/>
    </source>
</evidence>
<dbReference type="PANTHER" id="PTHR21562">
    <property type="entry name" value="NOTUM-RELATED"/>
    <property type="match status" value="1"/>
</dbReference>
<evidence type="ECO:0000256" key="4">
    <source>
        <dbReference type="ARBA" id="ARBA00022512"/>
    </source>
</evidence>
<keyword evidence="6" id="KW-0964">Secreted</keyword>
<comment type="function">
    <text evidence="1 6">Hydrolyzes acetyl esters in homogalacturonan regions of pectin. In type I primary cell wall, galacturonic acid residues of pectin can be acetylated at the O-2 and O-3 positions. Decreasing the degree of acetylation of pectin gels in vitro alters their physical properties.</text>
</comment>